<evidence type="ECO:0000313" key="1">
    <source>
        <dbReference type="EMBL" id="KZP21482.1"/>
    </source>
</evidence>
<organism evidence="1 2">
    <name type="scientific">Athelia psychrophila</name>
    <dbReference type="NCBI Taxonomy" id="1759441"/>
    <lineage>
        <taxon>Eukaryota</taxon>
        <taxon>Fungi</taxon>
        <taxon>Dikarya</taxon>
        <taxon>Basidiomycota</taxon>
        <taxon>Agaricomycotina</taxon>
        <taxon>Agaricomycetes</taxon>
        <taxon>Agaricomycetidae</taxon>
        <taxon>Atheliales</taxon>
        <taxon>Atheliaceae</taxon>
        <taxon>Athelia</taxon>
    </lineage>
</organism>
<dbReference type="InterPro" id="IPR032675">
    <property type="entry name" value="LRR_dom_sf"/>
</dbReference>
<sequence>MHRCLWIPEIISIITEEIAVHEAANVKPTSWSTLAHLARTCRTLSEASLNSLWKVQSSLLPLLHTMPADLWEDRDRQLFLCRPMKPADWARFHIYARRIYHFLPTPLPGKPFGRTLPTPECLQALSCSKPRNLISLCPQVRSLDWEYLVASDPSLYQYMPLFMGAFTTKVLFGIEELELVELSLVQSMLCLFPSIRDIDIRNVSTDLDAEALAECLSHGQSLRKVHIEDVLPQAVAEHLAGFQHLKRLNVTVNQHLSSTRLSGFCALKDLVVTSSTFPLISTFINMLTSPLRHITLSVDDEDGEADIDPQGLTHTFDAIGLHCSHLHLQSLKVLASYREVPDSPHSFVDASAFKPLLAFQNLSSLKLQLNAPFRMGNQTIRDMVKAWPQLTSLIIGNAGWLGGSSVTPAGLVYLLGLQHLHTLAISIDASKLDVDLVLDSAKTLSKNTKITHPNFQDSIIYDVRPMAALLSIIAPNIERIESWAKVTLGNQGDLISPESAKEYQHRWREVAERVRDWR</sequence>
<gene>
    <name evidence="1" type="ORF">FIBSPDRAFT_507623</name>
</gene>
<dbReference type="SUPFAM" id="SSF52047">
    <property type="entry name" value="RNI-like"/>
    <property type="match status" value="1"/>
</dbReference>
<evidence type="ECO:0000313" key="2">
    <source>
        <dbReference type="Proteomes" id="UP000076532"/>
    </source>
</evidence>
<dbReference type="OrthoDB" id="3255541at2759"/>
<name>A0A166K381_9AGAM</name>
<protein>
    <recommendedName>
        <fullName evidence="3">F-box domain-containing protein</fullName>
    </recommendedName>
</protein>
<dbReference type="Proteomes" id="UP000076532">
    <property type="component" value="Unassembled WGS sequence"/>
</dbReference>
<dbReference type="EMBL" id="KV417547">
    <property type="protein sequence ID" value="KZP21482.1"/>
    <property type="molecule type" value="Genomic_DNA"/>
</dbReference>
<proteinExistence type="predicted"/>
<reference evidence="1 2" key="1">
    <citation type="journal article" date="2016" name="Mol. Biol. Evol.">
        <title>Comparative Genomics of Early-Diverging Mushroom-Forming Fungi Provides Insights into the Origins of Lignocellulose Decay Capabilities.</title>
        <authorList>
            <person name="Nagy L.G."/>
            <person name="Riley R."/>
            <person name="Tritt A."/>
            <person name="Adam C."/>
            <person name="Daum C."/>
            <person name="Floudas D."/>
            <person name="Sun H."/>
            <person name="Yadav J.S."/>
            <person name="Pangilinan J."/>
            <person name="Larsson K.H."/>
            <person name="Matsuura K."/>
            <person name="Barry K."/>
            <person name="Labutti K."/>
            <person name="Kuo R."/>
            <person name="Ohm R.A."/>
            <person name="Bhattacharya S.S."/>
            <person name="Shirouzu T."/>
            <person name="Yoshinaga Y."/>
            <person name="Martin F.M."/>
            <person name="Grigoriev I.V."/>
            <person name="Hibbett D.S."/>
        </authorList>
    </citation>
    <scope>NUCLEOTIDE SEQUENCE [LARGE SCALE GENOMIC DNA]</scope>
    <source>
        <strain evidence="1 2">CBS 109695</strain>
    </source>
</reference>
<evidence type="ECO:0008006" key="3">
    <source>
        <dbReference type="Google" id="ProtNLM"/>
    </source>
</evidence>
<dbReference type="Gene3D" id="3.80.10.10">
    <property type="entry name" value="Ribonuclease Inhibitor"/>
    <property type="match status" value="1"/>
</dbReference>
<accession>A0A166K381</accession>
<keyword evidence="2" id="KW-1185">Reference proteome</keyword>
<dbReference type="AlphaFoldDB" id="A0A166K381"/>